<feature type="region of interest" description="Disordered" evidence="1">
    <location>
        <begin position="82"/>
        <end position="109"/>
    </location>
</feature>
<dbReference type="PANTHER" id="PTHR33795:SF1">
    <property type="entry name" value="INSERTION ELEMENT IS150 PROTEIN INSJ"/>
    <property type="match status" value="1"/>
</dbReference>
<reference evidence="2 3" key="1">
    <citation type="submission" date="2023-06" db="EMBL/GenBank/DDBJ databases">
        <title>Influencing factors and mechanism of Cr(VI) reduction by facultative anaerobic Exiguobacterium sp. PY14.</title>
        <authorList>
            <person name="Zou L."/>
        </authorList>
    </citation>
    <scope>NUCLEOTIDE SEQUENCE [LARGE SCALE GENOMIC DNA]</scope>
    <source>
        <strain evidence="2 3">PY14</strain>
    </source>
</reference>
<proteinExistence type="predicted"/>
<evidence type="ECO:0000256" key="1">
    <source>
        <dbReference type="SAM" id="MobiDB-lite"/>
    </source>
</evidence>
<name>A0ABT7MTA5_9BACL</name>
<organism evidence="2 3">
    <name type="scientific">Exiguobacterium mexicanum</name>
    <dbReference type="NCBI Taxonomy" id="340146"/>
    <lineage>
        <taxon>Bacteria</taxon>
        <taxon>Bacillati</taxon>
        <taxon>Bacillota</taxon>
        <taxon>Bacilli</taxon>
        <taxon>Bacillales</taxon>
        <taxon>Bacillales Family XII. Incertae Sedis</taxon>
        <taxon>Exiguobacterium</taxon>
    </lineage>
</organism>
<evidence type="ECO:0000313" key="2">
    <source>
        <dbReference type="EMBL" id="MDL5378436.1"/>
    </source>
</evidence>
<protein>
    <recommendedName>
        <fullName evidence="4">Transposase</fullName>
    </recommendedName>
</protein>
<dbReference type="PANTHER" id="PTHR33795">
    <property type="entry name" value="INSERTION ELEMENT IS150 PROTEIN INSJ"/>
    <property type="match status" value="1"/>
</dbReference>
<dbReference type="SUPFAM" id="SSF46689">
    <property type="entry name" value="Homeodomain-like"/>
    <property type="match status" value="1"/>
</dbReference>
<dbReference type="Proteomes" id="UP001230807">
    <property type="component" value="Unassembled WGS sequence"/>
</dbReference>
<sequence length="141" mass="16100">MSKIIFNIQQINQLEENPNVASVSERSIQYTAEFKVKAVRENMDGKGPQQIFTEAGFDLTVIGKEKAKSSLKRWRRTYRTDGEDGLLNNKRGKTLGGGRPKKDESMERRLAKAEARIKYLTAENELLKKLEKLEGQAKRTN</sequence>
<feature type="compositionally biased region" description="Basic and acidic residues" evidence="1">
    <location>
        <begin position="100"/>
        <end position="109"/>
    </location>
</feature>
<dbReference type="EMBL" id="JASWER010000039">
    <property type="protein sequence ID" value="MDL5378436.1"/>
    <property type="molecule type" value="Genomic_DNA"/>
</dbReference>
<dbReference type="InterPro" id="IPR052057">
    <property type="entry name" value="IS150/IS1296_orfA-like"/>
</dbReference>
<dbReference type="InterPro" id="IPR009057">
    <property type="entry name" value="Homeodomain-like_sf"/>
</dbReference>
<comment type="caution">
    <text evidence="2">The sequence shown here is derived from an EMBL/GenBank/DDBJ whole genome shotgun (WGS) entry which is preliminary data.</text>
</comment>
<dbReference type="Pfam" id="PF20310">
    <property type="entry name" value="HTH_Tnp_2"/>
    <property type="match status" value="1"/>
</dbReference>
<dbReference type="RefSeq" id="WP_286038631.1">
    <property type="nucleotide sequence ID" value="NZ_JASWER010000039.1"/>
</dbReference>
<dbReference type="InterPro" id="IPR046929">
    <property type="entry name" value="HTH_Tnp"/>
</dbReference>
<evidence type="ECO:0000313" key="3">
    <source>
        <dbReference type="Proteomes" id="UP001230807"/>
    </source>
</evidence>
<keyword evidence="3" id="KW-1185">Reference proteome</keyword>
<gene>
    <name evidence="2" type="ORF">QR695_15740</name>
</gene>
<evidence type="ECO:0008006" key="4">
    <source>
        <dbReference type="Google" id="ProtNLM"/>
    </source>
</evidence>
<accession>A0ABT7MTA5</accession>